<reference evidence="3" key="2">
    <citation type="submission" date="2020-10" db="EMBL/GenBank/DDBJ databases">
        <authorList>
            <person name="Scholz U."/>
            <person name="Mascher M."/>
            <person name="Fiebig A."/>
        </authorList>
    </citation>
    <scope>NUCLEOTIDE SEQUENCE [LARGE SCALE GENOMIC DNA]</scope>
    <source>
        <strain evidence="3">cv. Morex</strain>
    </source>
</reference>
<evidence type="ECO:0000256" key="1">
    <source>
        <dbReference type="SAM" id="SignalP"/>
    </source>
</evidence>
<dbReference type="Gramene" id="HORVU.MOREX.r3.7HG0664380.1">
    <property type="protein sequence ID" value="HORVU.MOREX.r3.7HG0664380.1"/>
    <property type="gene ID" value="HORVU.MOREX.r3.7HG0664380"/>
</dbReference>
<dbReference type="SMR" id="A0A8I6Z8B6"/>
<reference evidence="4" key="1">
    <citation type="journal article" date="2012" name="Nature">
        <title>A physical, genetic and functional sequence assembly of the barley genome.</title>
        <authorList>
            <consortium name="The International Barley Genome Sequencing Consortium"/>
            <person name="Mayer K.F."/>
            <person name="Waugh R."/>
            <person name="Brown J.W."/>
            <person name="Schulman A."/>
            <person name="Langridge P."/>
            <person name="Platzer M."/>
            <person name="Fincher G.B."/>
            <person name="Muehlbauer G.J."/>
            <person name="Sato K."/>
            <person name="Close T.J."/>
            <person name="Wise R.P."/>
            <person name="Stein N."/>
        </authorList>
    </citation>
    <scope>NUCLEOTIDE SEQUENCE [LARGE SCALE GENOMIC DNA]</scope>
    <source>
        <strain evidence="4">cv. Morex</strain>
    </source>
</reference>
<dbReference type="Pfam" id="PF02298">
    <property type="entry name" value="Cu_bind_like"/>
    <property type="match status" value="1"/>
</dbReference>
<dbReference type="PROSITE" id="PS51485">
    <property type="entry name" value="PHYTOCYANIN"/>
    <property type="match status" value="1"/>
</dbReference>
<feature type="chain" id="PRO_5035169434" description="Phytocyanin domain-containing protein" evidence="1">
    <location>
        <begin position="27"/>
        <end position="147"/>
    </location>
</feature>
<dbReference type="AlphaFoldDB" id="A0A8I6Z8B6"/>
<dbReference type="EnsemblPlants" id="HORVU.MOREX.r3.7HG0664380.1">
    <property type="protein sequence ID" value="HORVU.MOREX.r3.7HG0664380.1"/>
    <property type="gene ID" value="HORVU.MOREX.r3.7HG0664380"/>
</dbReference>
<evidence type="ECO:0000313" key="4">
    <source>
        <dbReference type="Proteomes" id="UP000011116"/>
    </source>
</evidence>
<dbReference type="RefSeq" id="XP_044959456.1">
    <property type="nucleotide sequence ID" value="XM_045103521.1"/>
</dbReference>
<dbReference type="Proteomes" id="UP000011116">
    <property type="component" value="Chromosome 7H"/>
</dbReference>
<protein>
    <recommendedName>
        <fullName evidence="2">Phytocyanin domain-containing protein</fullName>
    </recommendedName>
</protein>
<name>A0A8I6Z8B6_HORVV</name>
<sequence>MEARVGATAAVLVLLAMVLVPEACRAERFVVGDAARWTWGYNYTDWVIRKGPFFQDDTLVFTYDPPNATTHAHSVYLMRNLADYQSCNIKAGKLVAGVAQGSGAGFEFVLKKRKMHYFVCGERQGVHCTTGLMKFVVKPKSSVCRDD</sequence>
<organism evidence="3 4">
    <name type="scientific">Hordeum vulgare subsp. vulgare</name>
    <name type="common">Domesticated barley</name>
    <dbReference type="NCBI Taxonomy" id="112509"/>
    <lineage>
        <taxon>Eukaryota</taxon>
        <taxon>Viridiplantae</taxon>
        <taxon>Streptophyta</taxon>
        <taxon>Embryophyta</taxon>
        <taxon>Tracheophyta</taxon>
        <taxon>Spermatophyta</taxon>
        <taxon>Magnoliopsida</taxon>
        <taxon>Liliopsida</taxon>
        <taxon>Poales</taxon>
        <taxon>Poaceae</taxon>
        <taxon>BOP clade</taxon>
        <taxon>Pooideae</taxon>
        <taxon>Triticodae</taxon>
        <taxon>Triticeae</taxon>
        <taxon>Hordeinae</taxon>
        <taxon>Hordeum</taxon>
    </lineage>
</organism>
<gene>
    <name evidence="3" type="primary">LOC123410578</name>
</gene>
<dbReference type="GeneID" id="123410578"/>
<keyword evidence="1" id="KW-0732">Signal</keyword>
<feature type="signal peptide" evidence="1">
    <location>
        <begin position="1"/>
        <end position="26"/>
    </location>
</feature>
<dbReference type="SUPFAM" id="SSF49503">
    <property type="entry name" value="Cupredoxins"/>
    <property type="match status" value="1"/>
</dbReference>
<proteinExistence type="predicted"/>
<dbReference type="InterPro" id="IPR008972">
    <property type="entry name" value="Cupredoxin"/>
</dbReference>
<reference evidence="3" key="3">
    <citation type="submission" date="2022-01" db="UniProtKB">
        <authorList>
            <consortium name="EnsemblPlants"/>
        </authorList>
    </citation>
    <scope>IDENTIFICATION</scope>
    <source>
        <strain evidence="3">subsp. vulgare</strain>
    </source>
</reference>
<feature type="domain" description="Phytocyanin" evidence="2">
    <location>
        <begin position="27"/>
        <end position="141"/>
    </location>
</feature>
<accession>A0A8I6Z8B6</accession>
<dbReference type="InterPro" id="IPR003245">
    <property type="entry name" value="Phytocyanin_dom"/>
</dbReference>
<dbReference type="GO" id="GO:0009055">
    <property type="term" value="F:electron transfer activity"/>
    <property type="evidence" value="ECO:0007669"/>
    <property type="project" value="InterPro"/>
</dbReference>
<dbReference type="PANTHER" id="PTHR34052:SF1">
    <property type="entry name" value="OS06G0216700 PROTEIN"/>
    <property type="match status" value="1"/>
</dbReference>
<dbReference type="PANTHER" id="PTHR34052">
    <property type="entry name" value="GLYCINE-RICH PROTEIN-LIKE"/>
    <property type="match status" value="1"/>
</dbReference>
<evidence type="ECO:0000313" key="3">
    <source>
        <dbReference type="EnsemblPlants" id="HORVU.MOREX.r3.7HG0664380.1"/>
    </source>
</evidence>
<dbReference type="KEGG" id="hvg:123410578"/>
<dbReference type="OrthoDB" id="1839683at2759"/>
<dbReference type="Gene3D" id="2.60.40.420">
    <property type="entry name" value="Cupredoxins - blue copper proteins"/>
    <property type="match status" value="1"/>
</dbReference>
<keyword evidence="4" id="KW-1185">Reference proteome</keyword>
<evidence type="ECO:0000259" key="2">
    <source>
        <dbReference type="PROSITE" id="PS51485"/>
    </source>
</evidence>
<dbReference type="Gramene" id="HORVU.MOREX.r2.7HG0551140.1">
    <property type="protein sequence ID" value="HORVU.MOREX.r2.7HG0551140.1"/>
    <property type="gene ID" value="HORVU.MOREX.r2.7HG0551140"/>
</dbReference>